<dbReference type="Proteomes" id="UP000839618">
    <property type="component" value="Unassembled WGS sequence"/>
</dbReference>
<dbReference type="InterPro" id="IPR052411">
    <property type="entry name" value="c-mor_Regulatory_Protein"/>
</dbReference>
<evidence type="ECO:0000313" key="3">
    <source>
        <dbReference type="EMBL" id="MIU23876.1"/>
    </source>
</evidence>
<dbReference type="InterPro" id="IPR014875">
    <property type="entry name" value="Mor_transcription_activator"/>
</dbReference>
<protein>
    <submittedName>
        <fullName evidence="3">Transcriptional regulator</fullName>
    </submittedName>
</protein>
<dbReference type="EMBL" id="RSTY01000001">
    <property type="protein sequence ID" value="MIU23876.1"/>
    <property type="molecule type" value="Genomic_DNA"/>
</dbReference>
<dbReference type="Gene3D" id="1.10.10.60">
    <property type="entry name" value="Homeodomain-like"/>
    <property type="match status" value="1"/>
</dbReference>
<comment type="caution">
    <text evidence="3">The sequence shown here is derived from an EMBL/GenBank/DDBJ whole genome shotgun (WGS) entry which is preliminary data.</text>
</comment>
<dbReference type="InterPro" id="IPR009057">
    <property type="entry name" value="Homeodomain-like_sf"/>
</dbReference>
<gene>
    <name evidence="3" type="ORF">ATR96_02910</name>
    <name evidence="2" type="ORF">GC609_20060</name>
</gene>
<dbReference type="Pfam" id="PF08765">
    <property type="entry name" value="Mor"/>
    <property type="match status" value="1"/>
</dbReference>
<sequence>MAECQPGLFADDPGLNALIDQLDTVPESEIKRQWPRALAGLVDIFEREFRRQGMGEPEARRLARNAVVAQAGYMGGRSWYLPTGETLFAALRHHEIFTRWHNGEDIETLRCEYRLSQTQIYAIIREQRRLHHRRIQPPLFL</sequence>
<dbReference type="EMBL" id="AAMGXV010000009">
    <property type="protein sequence ID" value="EDH2517499.1"/>
    <property type="molecule type" value="Genomic_DNA"/>
</dbReference>
<evidence type="ECO:0000313" key="2">
    <source>
        <dbReference type="EMBL" id="EDH2517499.1"/>
    </source>
</evidence>
<dbReference type="RefSeq" id="WP_000796681.1">
    <property type="nucleotide sequence ID" value="NZ_JADOGN020000011.1"/>
</dbReference>
<dbReference type="SUPFAM" id="SSF46689">
    <property type="entry name" value="Homeodomain-like"/>
    <property type="match status" value="1"/>
</dbReference>
<dbReference type="PANTHER" id="PTHR37812">
    <property type="entry name" value="MU-LIKE PROPHAGE FLUMU PROTEIN C"/>
    <property type="match status" value="1"/>
</dbReference>
<name>A0A402UP34_SALER</name>
<feature type="domain" description="Mor transcription activator" evidence="1">
    <location>
        <begin position="33"/>
        <end position="139"/>
    </location>
</feature>
<accession>A0A402UP34</accession>
<dbReference type="AlphaFoldDB" id="A0A402UP34"/>
<dbReference type="Proteomes" id="UP000885302">
    <property type="component" value="Unassembled WGS sequence"/>
</dbReference>
<proteinExistence type="predicted"/>
<reference evidence="3" key="1">
    <citation type="submission" date="2018-07" db="EMBL/GenBank/DDBJ databases">
        <authorList>
            <consortium name="GenomeTrakr network: Whole genome sequencing for foodborne pathogen traceback"/>
        </authorList>
    </citation>
    <scope>NUCLEOTIDE SEQUENCE [LARGE SCALE GENOMIC DNA]</scope>
    <source>
        <strain evidence="3">MOD1-Lipp-451</strain>
    </source>
</reference>
<organism evidence="3">
    <name type="scientific">Salmonella enterica</name>
    <name type="common">Salmonella choleraesuis</name>
    <dbReference type="NCBI Taxonomy" id="28901"/>
    <lineage>
        <taxon>Bacteria</taxon>
        <taxon>Pseudomonadati</taxon>
        <taxon>Pseudomonadota</taxon>
        <taxon>Gammaproteobacteria</taxon>
        <taxon>Enterobacterales</taxon>
        <taxon>Enterobacteriaceae</taxon>
        <taxon>Salmonella</taxon>
    </lineage>
</organism>
<dbReference type="PANTHER" id="PTHR37812:SF1">
    <property type="entry name" value="MU-LIKE PROPHAGE FLUMU PROTEIN C"/>
    <property type="match status" value="1"/>
</dbReference>
<reference evidence="2" key="2">
    <citation type="submission" date="2019-10" db="EMBL/GenBank/DDBJ databases">
        <authorList>
            <consortium name="PulseNet: The National Subtyping Network for Foodborne Disease Surveillance"/>
            <person name="Tarr C.L."/>
            <person name="Trees E."/>
            <person name="Katz L.S."/>
            <person name="Carleton-Romer H.A."/>
            <person name="Stroika S."/>
            <person name="Kucerova Z."/>
            <person name="Roache K.F."/>
            <person name="Sabol A.L."/>
            <person name="Besser J."/>
            <person name="Gerner-Smidt P."/>
        </authorList>
    </citation>
    <scope>NUCLEOTIDE SEQUENCE [LARGE SCALE GENOMIC DNA]</scope>
    <source>
        <strain evidence="2">PNUSAS109563</strain>
    </source>
</reference>
<evidence type="ECO:0000259" key="1">
    <source>
        <dbReference type="Pfam" id="PF08765"/>
    </source>
</evidence>